<gene>
    <name evidence="3" type="ORF">DHW61_17460</name>
</gene>
<feature type="domain" description="LysM" evidence="2">
    <location>
        <begin position="61"/>
        <end position="112"/>
    </location>
</feature>
<evidence type="ECO:0000313" key="3">
    <source>
        <dbReference type="EMBL" id="HCL04168.1"/>
    </source>
</evidence>
<evidence type="ECO:0000256" key="1">
    <source>
        <dbReference type="SAM" id="Phobius"/>
    </source>
</evidence>
<proteinExistence type="predicted"/>
<keyword evidence="1" id="KW-0812">Transmembrane</keyword>
<dbReference type="AlphaFoldDB" id="A0A3D2XCW1"/>
<dbReference type="SMART" id="SM00257">
    <property type="entry name" value="LysM"/>
    <property type="match status" value="1"/>
</dbReference>
<dbReference type="InterPro" id="IPR018392">
    <property type="entry name" value="LysM"/>
</dbReference>
<comment type="caution">
    <text evidence="3">The sequence shown here is derived from an EMBL/GenBank/DDBJ whole genome shotgun (WGS) entry which is preliminary data.</text>
</comment>
<dbReference type="Pfam" id="PF01476">
    <property type="entry name" value="LysM"/>
    <property type="match status" value="1"/>
</dbReference>
<sequence length="116" mass="13566">MKESSVRNYSEEFVSFIKYHFNHKAVGFLFVVIILFYLISIIPTKIAYADQNTVSYKTFQSVEIKAGDTLWSIATKYYTEEYKSIQNYIEVIKESNSLKSDTIHSGCFLIIPYYQN</sequence>
<dbReference type="CDD" id="cd00118">
    <property type="entry name" value="LysM"/>
    <property type="match status" value="1"/>
</dbReference>
<name>A0A3D2XCW1_9FIRM</name>
<dbReference type="EMBL" id="DPVV01000569">
    <property type="protein sequence ID" value="HCL04168.1"/>
    <property type="molecule type" value="Genomic_DNA"/>
</dbReference>
<organism evidence="3 4">
    <name type="scientific">Lachnoclostridium phytofermentans</name>
    <dbReference type="NCBI Taxonomy" id="66219"/>
    <lineage>
        <taxon>Bacteria</taxon>
        <taxon>Bacillati</taxon>
        <taxon>Bacillota</taxon>
        <taxon>Clostridia</taxon>
        <taxon>Lachnospirales</taxon>
        <taxon>Lachnospiraceae</taxon>
    </lineage>
</organism>
<feature type="transmembrane region" description="Helical" evidence="1">
    <location>
        <begin position="21"/>
        <end position="42"/>
    </location>
</feature>
<dbReference type="SUPFAM" id="SSF54106">
    <property type="entry name" value="LysM domain"/>
    <property type="match status" value="1"/>
</dbReference>
<reference evidence="3 4" key="1">
    <citation type="journal article" date="2018" name="Nat. Biotechnol.">
        <title>A standardized bacterial taxonomy based on genome phylogeny substantially revises the tree of life.</title>
        <authorList>
            <person name="Parks D.H."/>
            <person name="Chuvochina M."/>
            <person name="Waite D.W."/>
            <person name="Rinke C."/>
            <person name="Skarshewski A."/>
            <person name="Chaumeil P.A."/>
            <person name="Hugenholtz P."/>
        </authorList>
    </citation>
    <scope>NUCLEOTIDE SEQUENCE [LARGE SCALE GENOMIC DNA]</scope>
    <source>
        <strain evidence="3">UBA11728</strain>
    </source>
</reference>
<accession>A0A3D2XCW1</accession>
<keyword evidence="1" id="KW-0472">Membrane</keyword>
<dbReference type="Proteomes" id="UP000262969">
    <property type="component" value="Unassembled WGS sequence"/>
</dbReference>
<evidence type="ECO:0000313" key="4">
    <source>
        <dbReference type="Proteomes" id="UP000262969"/>
    </source>
</evidence>
<protein>
    <recommendedName>
        <fullName evidence="2">LysM domain-containing protein</fullName>
    </recommendedName>
</protein>
<dbReference type="Gene3D" id="3.10.350.10">
    <property type="entry name" value="LysM domain"/>
    <property type="match status" value="1"/>
</dbReference>
<evidence type="ECO:0000259" key="2">
    <source>
        <dbReference type="SMART" id="SM00257"/>
    </source>
</evidence>
<dbReference type="InterPro" id="IPR036779">
    <property type="entry name" value="LysM_dom_sf"/>
</dbReference>
<keyword evidence="1" id="KW-1133">Transmembrane helix</keyword>